<sequence length="64" mass="7239">MAIWFSNLIRYQHIGRIGFFILPKGVRLADGILASFPRDCLFGYGFLHLSALVSHARLEGYLKA</sequence>
<protein>
    <submittedName>
        <fullName evidence="1">Uncharacterized protein</fullName>
    </submittedName>
</protein>
<dbReference type="RefSeq" id="WP_151086444.1">
    <property type="nucleotide sequence ID" value="NZ_CP038018.1"/>
</dbReference>
<evidence type="ECO:0000313" key="1">
    <source>
        <dbReference type="EMBL" id="QED92705.1"/>
    </source>
</evidence>
<organism evidence="1 2">
    <name type="scientific">Eikenella exigua</name>
    <dbReference type="NCBI Taxonomy" id="2528037"/>
    <lineage>
        <taxon>Bacteria</taxon>
        <taxon>Pseudomonadati</taxon>
        <taxon>Pseudomonadota</taxon>
        <taxon>Betaproteobacteria</taxon>
        <taxon>Neisseriales</taxon>
        <taxon>Neisseriaceae</taxon>
        <taxon>Eikenella</taxon>
    </lineage>
</organism>
<keyword evidence="2" id="KW-1185">Reference proteome</keyword>
<reference evidence="2" key="1">
    <citation type="journal article" date="2019" name="J. Anim. Genet.">
        <title>Description and whole genome sequencing of Eikenella exigua sp. nov., isolated from brain abscess and blood.</title>
        <authorList>
            <person name="Stormo K.A."/>
            <person name="Nygaard R.M."/>
            <person name="Bruvold T.S."/>
            <person name="Dimmen G."/>
            <person name="Lindemann P.C."/>
            <person name="Jordal S."/>
            <person name="Kommedal O."/>
        </authorList>
    </citation>
    <scope>NUCLEOTIDE SEQUENCE [LARGE SCALE GENOMIC DNA]</scope>
    <source>
        <strain evidence="2">PXX</strain>
    </source>
</reference>
<accession>A0AAX1F9F8</accession>
<name>A0AAX1F9F8_9NEIS</name>
<dbReference type="AlphaFoldDB" id="A0AAX1F9F8"/>
<proteinExistence type="predicted"/>
<dbReference type="KEGG" id="eex:EZJ17_08905"/>
<dbReference type="EMBL" id="CP038018">
    <property type="protein sequence ID" value="QED92705.1"/>
    <property type="molecule type" value="Genomic_DNA"/>
</dbReference>
<gene>
    <name evidence="1" type="ORF">EZJ17_08905</name>
</gene>
<evidence type="ECO:0000313" key="2">
    <source>
        <dbReference type="Proteomes" id="UP000326695"/>
    </source>
</evidence>
<dbReference type="Proteomes" id="UP000326695">
    <property type="component" value="Chromosome"/>
</dbReference>